<dbReference type="Proteomes" id="UP000533639">
    <property type="component" value="Unassembled WGS sequence"/>
</dbReference>
<dbReference type="SUPFAM" id="SSF51556">
    <property type="entry name" value="Metallo-dependent hydrolases"/>
    <property type="match status" value="1"/>
</dbReference>
<comment type="function">
    <text evidence="2">Catalyzes the reversible cyclization of carbamoyl aspartate to dihydroorotate.</text>
</comment>
<dbReference type="AlphaFoldDB" id="A0A9N8IZE6"/>
<dbReference type="EMBL" id="CAIJDE010000032">
    <property type="protein sequence ID" value="CAC9973375.1"/>
    <property type="molecule type" value="Genomic_DNA"/>
</dbReference>
<dbReference type="InterPro" id="IPR006680">
    <property type="entry name" value="Amidohydro-rel"/>
</dbReference>
<evidence type="ECO:0000256" key="4">
    <source>
        <dbReference type="ARBA" id="ARBA00022723"/>
    </source>
</evidence>
<dbReference type="Gene3D" id="3.20.20.140">
    <property type="entry name" value="Metal-dependent hydrolases"/>
    <property type="match status" value="1"/>
</dbReference>
<evidence type="ECO:0000259" key="6">
    <source>
        <dbReference type="Pfam" id="PF01979"/>
    </source>
</evidence>
<dbReference type="InterPro" id="IPR002195">
    <property type="entry name" value="Dihydroorotase_CS"/>
</dbReference>
<comment type="caution">
    <text evidence="7">The sequence shown here is derived from an EMBL/GenBank/DDBJ whole genome shotgun (WGS) entry which is preliminary data.</text>
</comment>
<dbReference type="PANTHER" id="PTHR43668:SF4">
    <property type="entry name" value="ALLANTOINASE"/>
    <property type="match status" value="1"/>
</dbReference>
<name>A0A9N8IZE6_9FLAO</name>
<feature type="domain" description="Amidohydrolase-related" evidence="6">
    <location>
        <begin position="52"/>
        <end position="427"/>
    </location>
</feature>
<dbReference type="GO" id="GO:0004038">
    <property type="term" value="F:allantoinase activity"/>
    <property type="evidence" value="ECO:0007669"/>
    <property type="project" value="TreeGrafter"/>
</dbReference>
<evidence type="ECO:0000313" key="8">
    <source>
        <dbReference type="Proteomes" id="UP000533639"/>
    </source>
</evidence>
<evidence type="ECO:0000256" key="5">
    <source>
        <dbReference type="ARBA" id="ARBA00022801"/>
    </source>
</evidence>
<dbReference type="NCBIfam" id="TIGR00857">
    <property type="entry name" value="pyrC_multi"/>
    <property type="match status" value="1"/>
</dbReference>
<dbReference type="InterPro" id="IPR032466">
    <property type="entry name" value="Metal_Hydrolase"/>
</dbReference>
<dbReference type="Pfam" id="PF01979">
    <property type="entry name" value="Amidohydro_1"/>
    <property type="match status" value="1"/>
</dbReference>
<sequence>MNRILIKNAKIVNEGSIFDGDVLIENDLIVEVADSISLKTSDCIVIDAEGSYLMPGAIDDQVHFREPGLTHKGDIESESRAAIAGGITSFIEQPNTVPNAVTQEILEDKYQIAAEKSFANYSFMMGATNDNLEEVLKTNPKNVAGIKIFLGSSTGNMLVDKEETLEKIFSSTPMLIAVHCEDETTIQNNLAEFKEKYGEDIPVTAHNLIRSAEACYLSSSKAVALAKKTGARLHIFHLSTAKEMELFTNKIPLEDKKITAEVCVHHLWFTDEDYKTKGNFIKWNPAVKTEHDRAELWKALNDGRIDVIATDHAPHTKEEKLQSYLKAPSGGPLVQHAVVAMFESHHQGKISVEKIVEKMCHNPAKIFKIEKRGFVKEGYFADLVIVNPSLPWSVKPENILAKCGWSPFENYTFKSRITHTFVNGELVYNNFKVKDIRAGKRLLFDR</sequence>
<dbReference type="RefSeq" id="WP_180856875.1">
    <property type="nucleotide sequence ID" value="NZ_CAIJDE010000032.1"/>
</dbReference>
<dbReference type="GO" id="GO:0006145">
    <property type="term" value="P:purine nucleobase catabolic process"/>
    <property type="evidence" value="ECO:0007669"/>
    <property type="project" value="TreeGrafter"/>
</dbReference>
<keyword evidence="5 7" id="KW-0378">Hydrolase</keyword>
<dbReference type="CDD" id="cd01318">
    <property type="entry name" value="DHOase_IIb"/>
    <property type="match status" value="1"/>
</dbReference>
<dbReference type="PROSITE" id="PS00483">
    <property type="entry name" value="DIHYDROOROTASE_2"/>
    <property type="match status" value="1"/>
</dbReference>
<keyword evidence="8" id="KW-1185">Reference proteome</keyword>
<dbReference type="NCBIfam" id="NF006688">
    <property type="entry name" value="PRK09236.1"/>
    <property type="match status" value="1"/>
</dbReference>
<dbReference type="PANTHER" id="PTHR43668">
    <property type="entry name" value="ALLANTOINASE"/>
    <property type="match status" value="1"/>
</dbReference>
<dbReference type="EC" id="3.5.2.3" evidence="7"/>
<dbReference type="InterPro" id="IPR011059">
    <property type="entry name" value="Metal-dep_hydrolase_composite"/>
</dbReference>
<protein>
    <submittedName>
        <fullName evidence="7">Dihydroorotase</fullName>
        <ecNumber evidence="7">3.5.2.3</ecNumber>
    </submittedName>
</protein>
<dbReference type="GO" id="GO:0046872">
    <property type="term" value="F:metal ion binding"/>
    <property type="evidence" value="ECO:0007669"/>
    <property type="project" value="UniProtKB-KW"/>
</dbReference>
<dbReference type="GO" id="GO:0005737">
    <property type="term" value="C:cytoplasm"/>
    <property type="evidence" value="ECO:0007669"/>
    <property type="project" value="TreeGrafter"/>
</dbReference>
<comment type="cofactor">
    <cofactor evidence="1">
        <name>Zn(2+)</name>
        <dbReference type="ChEBI" id="CHEBI:29105"/>
    </cofactor>
</comment>
<evidence type="ECO:0000256" key="2">
    <source>
        <dbReference type="ARBA" id="ARBA00002368"/>
    </source>
</evidence>
<dbReference type="Gene3D" id="2.30.40.10">
    <property type="entry name" value="Urease, subunit C, domain 1"/>
    <property type="match status" value="1"/>
</dbReference>
<reference evidence="7 8" key="1">
    <citation type="submission" date="2020-06" db="EMBL/GenBank/DDBJ databases">
        <authorList>
            <person name="Criscuolo A."/>
        </authorList>
    </citation>
    <scope>NUCLEOTIDE SEQUENCE [LARGE SCALE GENOMIC DNA]</scope>
    <source>
        <strain evidence="7">PXU-55</strain>
    </source>
</reference>
<gene>
    <name evidence="7" type="ORF">FLAPXU55_01057</name>
</gene>
<organism evidence="7 8">
    <name type="scientific">Flavobacterium panici</name>
    <dbReference type="NCBI Taxonomy" id="2654843"/>
    <lineage>
        <taxon>Bacteria</taxon>
        <taxon>Pseudomonadati</taxon>
        <taxon>Bacteroidota</taxon>
        <taxon>Flavobacteriia</taxon>
        <taxon>Flavobacteriales</taxon>
        <taxon>Flavobacteriaceae</taxon>
        <taxon>Flavobacterium</taxon>
    </lineage>
</organism>
<evidence type="ECO:0000256" key="3">
    <source>
        <dbReference type="ARBA" id="ARBA00010286"/>
    </source>
</evidence>
<proteinExistence type="inferred from homology"/>
<accession>A0A9N8IZE6</accession>
<dbReference type="SUPFAM" id="SSF51338">
    <property type="entry name" value="Composite domain of metallo-dependent hydrolases"/>
    <property type="match status" value="1"/>
</dbReference>
<comment type="similarity">
    <text evidence="3">Belongs to the metallo-dependent hydrolases superfamily. DHOase family. Class I DHOase subfamily.</text>
</comment>
<evidence type="ECO:0000256" key="1">
    <source>
        <dbReference type="ARBA" id="ARBA00001947"/>
    </source>
</evidence>
<evidence type="ECO:0000313" key="7">
    <source>
        <dbReference type="EMBL" id="CAC9973375.1"/>
    </source>
</evidence>
<dbReference type="GO" id="GO:0004151">
    <property type="term" value="F:dihydroorotase activity"/>
    <property type="evidence" value="ECO:0007669"/>
    <property type="project" value="UniProtKB-EC"/>
</dbReference>
<keyword evidence="4" id="KW-0479">Metal-binding</keyword>
<dbReference type="InterPro" id="IPR050138">
    <property type="entry name" value="DHOase/Allantoinase_Hydrolase"/>
</dbReference>